<accession>A0AAN8Y2U1</accession>
<evidence type="ECO:0000313" key="2">
    <source>
        <dbReference type="Proteomes" id="UP001371456"/>
    </source>
</evidence>
<reference evidence="1 2" key="1">
    <citation type="submission" date="2024-02" db="EMBL/GenBank/DDBJ databases">
        <title>de novo genome assembly of Solanum bulbocastanum strain 11H21.</title>
        <authorList>
            <person name="Hosaka A.J."/>
        </authorList>
    </citation>
    <scope>NUCLEOTIDE SEQUENCE [LARGE SCALE GENOMIC DNA]</scope>
    <source>
        <tissue evidence="1">Young leaves</tissue>
    </source>
</reference>
<organism evidence="1 2">
    <name type="scientific">Solanum bulbocastanum</name>
    <name type="common">Wild potato</name>
    <dbReference type="NCBI Taxonomy" id="147425"/>
    <lineage>
        <taxon>Eukaryota</taxon>
        <taxon>Viridiplantae</taxon>
        <taxon>Streptophyta</taxon>
        <taxon>Embryophyta</taxon>
        <taxon>Tracheophyta</taxon>
        <taxon>Spermatophyta</taxon>
        <taxon>Magnoliopsida</taxon>
        <taxon>eudicotyledons</taxon>
        <taxon>Gunneridae</taxon>
        <taxon>Pentapetalae</taxon>
        <taxon>asterids</taxon>
        <taxon>lamiids</taxon>
        <taxon>Solanales</taxon>
        <taxon>Solanaceae</taxon>
        <taxon>Solanoideae</taxon>
        <taxon>Solaneae</taxon>
        <taxon>Solanum</taxon>
    </lineage>
</organism>
<proteinExistence type="predicted"/>
<dbReference type="EMBL" id="JBANQN010000010">
    <property type="protein sequence ID" value="KAK6777580.1"/>
    <property type="molecule type" value="Genomic_DNA"/>
</dbReference>
<gene>
    <name evidence="1" type="ORF">RDI58_024298</name>
</gene>
<sequence length="12" mass="1466">MGRWSNAHLQCY</sequence>
<evidence type="ECO:0000313" key="1">
    <source>
        <dbReference type="EMBL" id="KAK6777580.1"/>
    </source>
</evidence>
<keyword evidence="2" id="KW-1185">Reference proteome</keyword>
<name>A0AAN8Y2U1_SOLBU</name>
<protein>
    <submittedName>
        <fullName evidence="1">Uncharacterized protein</fullName>
    </submittedName>
</protein>
<comment type="caution">
    <text evidence="1">The sequence shown here is derived from an EMBL/GenBank/DDBJ whole genome shotgun (WGS) entry which is preliminary data.</text>
</comment>
<dbReference type="Proteomes" id="UP001371456">
    <property type="component" value="Unassembled WGS sequence"/>
</dbReference>